<dbReference type="EMBL" id="HBUE01352125">
    <property type="protein sequence ID" value="CAG6603795.1"/>
    <property type="molecule type" value="Transcribed_RNA"/>
</dbReference>
<dbReference type="EMBL" id="HBUE01059917">
    <property type="protein sequence ID" value="CAG6468146.1"/>
    <property type="molecule type" value="Transcribed_RNA"/>
</dbReference>
<name>A0A8D8B6V6_CULPI</name>
<protein>
    <submittedName>
        <fullName evidence="2">(northern house mosquito) hypothetical protein</fullName>
    </submittedName>
</protein>
<dbReference type="EMBL" id="HBUE01059916">
    <property type="protein sequence ID" value="CAG6468145.1"/>
    <property type="molecule type" value="Transcribed_RNA"/>
</dbReference>
<dbReference type="EMBL" id="HBUE01245019">
    <property type="protein sequence ID" value="CAG6551496.1"/>
    <property type="molecule type" value="Transcribed_RNA"/>
</dbReference>
<dbReference type="AlphaFoldDB" id="A0A8D8B6V6"/>
<dbReference type="EMBL" id="HBUE01245015">
    <property type="protein sequence ID" value="CAG6551491.1"/>
    <property type="molecule type" value="Transcribed_RNA"/>
</dbReference>
<evidence type="ECO:0000313" key="2">
    <source>
        <dbReference type="EMBL" id="CAG6468145.1"/>
    </source>
</evidence>
<evidence type="ECO:0000256" key="1">
    <source>
        <dbReference type="SAM" id="MobiDB-lite"/>
    </source>
</evidence>
<reference evidence="2" key="1">
    <citation type="submission" date="2021-05" db="EMBL/GenBank/DDBJ databases">
        <authorList>
            <person name="Alioto T."/>
            <person name="Alioto T."/>
            <person name="Gomez Garrido J."/>
        </authorList>
    </citation>
    <scope>NUCLEOTIDE SEQUENCE</scope>
</reference>
<feature type="compositionally biased region" description="Polar residues" evidence="1">
    <location>
        <begin position="1"/>
        <end position="21"/>
    </location>
</feature>
<proteinExistence type="predicted"/>
<accession>A0A8D8B6V6</accession>
<organism evidence="2">
    <name type="scientific">Culex pipiens</name>
    <name type="common">House mosquito</name>
    <dbReference type="NCBI Taxonomy" id="7175"/>
    <lineage>
        <taxon>Eukaryota</taxon>
        <taxon>Metazoa</taxon>
        <taxon>Ecdysozoa</taxon>
        <taxon>Arthropoda</taxon>
        <taxon>Hexapoda</taxon>
        <taxon>Insecta</taxon>
        <taxon>Pterygota</taxon>
        <taxon>Neoptera</taxon>
        <taxon>Endopterygota</taxon>
        <taxon>Diptera</taxon>
        <taxon>Nematocera</taxon>
        <taxon>Culicoidea</taxon>
        <taxon>Culicidae</taxon>
        <taxon>Culicinae</taxon>
        <taxon>Culicini</taxon>
        <taxon>Culex</taxon>
        <taxon>Culex</taxon>
    </lineage>
</organism>
<feature type="region of interest" description="Disordered" evidence="1">
    <location>
        <begin position="1"/>
        <end position="40"/>
    </location>
</feature>
<dbReference type="EMBL" id="HBUE01352121">
    <property type="protein sequence ID" value="CAG6603790.1"/>
    <property type="molecule type" value="Transcribed_RNA"/>
</dbReference>
<sequence length="115" mass="13456">MTSTRTPDQPISTPHQNQRKQPSWPEPLSAHQSSEPSAFPTYEASVPRWTYLRCCYCHCLAQDSAERTMDRKSFSMRKLADASWAPWVEQFGHLSARLRFARHRREQTRTHLGVR</sequence>